<evidence type="ECO:0000313" key="1">
    <source>
        <dbReference type="EMBL" id="KAK1322836.1"/>
    </source>
</evidence>
<reference evidence="1" key="2">
    <citation type="submission" date="2023-06" db="EMBL/GenBank/DDBJ databases">
        <authorList>
            <person name="Ma L."/>
            <person name="Liu K.-W."/>
            <person name="Li Z."/>
            <person name="Hsiao Y.-Y."/>
            <person name="Qi Y."/>
            <person name="Fu T."/>
            <person name="Tang G."/>
            <person name="Zhang D."/>
            <person name="Sun W.-H."/>
            <person name="Liu D.-K."/>
            <person name="Li Y."/>
            <person name="Chen G.-Z."/>
            <person name="Liu X.-D."/>
            <person name="Liao X.-Y."/>
            <person name="Jiang Y.-T."/>
            <person name="Yu X."/>
            <person name="Hao Y."/>
            <person name="Huang J."/>
            <person name="Zhao X.-W."/>
            <person name="Ke S."/>
            <person name="Chen Y.-Y."/>
            <person name="Wu W.-L."/>
            <person name="Hsu J.-L."/>
            <person name="Lin Y.-F."/>
            <person name="Huang M.-D."/>
            <person name="Li C.-Y."/>
            <person name="Huang L."/>
            <person name="Wang Z.-W."/>
            <person name="Zhao X."/>
            <person name="Zhong W.-Y."/>
            <person name="Peng D.-H."/>
            <person name="Ahmad S."/>
            <person name="Lan S."/>
            <person name="Zhang J.-S."/>
            <person name="Tsai W.-C."/>
            <person name="Van De Peer Y."/>
            <person name="Liu Z.-J."/>
        </authorList>
    </citation>
    <scope>NUCLEOTIDE SEQUENCE</scope>
    <source>
        <strain evidence="1">CP</strain>
        <tissue evidence="1">Leaves</tissue>
    </source>
</reference>
<dbReference type="EMBL" id="JAUJYO010000002">
    <property type="protein sequence ID" value="KAK1322836.1"/>
    <property type="molecule type" value="Genomic_DNA"/>
</dbReference>
<sequence length="92" mass="9633">MVVAAAAEVEAVEEGVVVSVGVEGVATEEGRCIRNLVDTMNMLVTTHLLLPRDRDVGVDVAGEGVEVVGEATSDLNSDPMGQSRLLLDVLQD</sequence>
<keyword evidence="2" id="KW-1185">Reference proteome</keyword>
<protein>
    <submittedName>
        <fullName evidence="1">Uncharacterized protein</fullName>
    </submittedName>
</protein>
<organism evidence="1 2">
    <name type="scientific">Acorus calamus</name>
    <name type="common">Sweet flag</name>
    <dbReference type="NCBI Taxonomy" id="4465"/>
    <lineage>
        <taxon>Eukaryota</taxon>
        <taxon>Viridiplantae</taxon>
        <taxon>Streptophyta</taxon>
        <taxon>Embryophyta</taxon>
        <taxon>Tracheophyta</taxon>
        <taxon>Spermatophyta</taxon>
        <taxon>Magnoliopsida</taxon>
        <taxon>Liliopsida</taxon>
        <taxon>Acoraceae</taxon>
        <taxon>Acorus</taxon>
    </lineage>
</organism>
<accession>A0AAV9FA72</accession>
<name>A0AAV9FA72_ACOCL</name>
<gene>
    <name evidence="1" type="ORF">QJS10_CPA02g00470</name>
</gene>
<comment type="caution">
    <text evidence="1">The sequence shown here is derived from an EMBL/GenBank/DDBJ whole genome shotgun (WGS) entry which is preliminary data.</text>
</comment>
<reference evidence="1" key="1">
    <citation type="journal article" date="2023" name="Nat. Commun.">
        <title>Diploid and tetraploid genomes of Acorus and the evolution of monocots.</title>
        <authorList>
            <person name="Ma L."/>
            <person name="Liu K.W."/>
            <person name="Li Z."/>
            <person name="Hsiao Y.Y."/>
            <person name="Qi Y."/>
            <person name="Fu T."/>
            <person name="Tang G.D."/>
            <person name="Zhang D."/>
            <person name="Sun W.H."/>
            <person name="Liu D.K."/>
            <person name="Li Y."/>
            <person name="Chen G.Z."/>
            <person name="Liu X.D."/>
            <person name="Liao X.Y."/>
            <person name="Jiang Y.T."/>
            <person name="Yu X."/>
            <person name="Hao Y."/>
            <person name="Huang J."/>
            <person name="Zhao X.W."/>
            <person name="Ke S."/>
            <person name="Chen Y.Y."/>
            <person name="Wu W.L."/>
            <person name="Hsu J.L."/>
            <person name="Lin Y.F."/>
            <person name="Huang M.D."/>
            <person name="Li C.Y."/>
            <person name="Huang L."/>
            <person name="Wang Z.W."/>
            <person name="Zhao X."/>
            <person name="Zhong W.Y."/>
            <person name="Peng D.H."/>
            <person name="Ahmad S."/>
            <person name="Lan S."/>
            <person name="Zhang J.S."/>
            <person name="Tsai W.C."/>
            <person name="Van de Peer Y."/>
            <person name="Liu Z.J."/>
        </authorList>
    </citation>
    <scope>NUCLEOTIDE SEQUENCE</scope>
    <source>
        <strain evidence="1">CP</strain>
    </source>
</reference>
<evidence type="ECO:0000313" key="2">
    <source>
        <dbReference type="Proteomes" id="UP001180020"/>
    </source>
</evidence>
<dbReference type="AlphaFoldDB" id="A0AAV9FA72"/>
<dbReference type="Proteomes" id="UP001180020">
    <property type="component" value="Unassembled WGS sequence"/>
</dbReference>
<proteinExistence type="predicted"/>